<organism evidence="2 3">
    <name type="scientific">Lacimicrobium alkaliphilum</name>
    <dbReference type="NCBI Taxonomy" id="1526571"/>
    <lineage>
        <taxon>Bacteria</taxon>
        <taxon>Pseudomonadati</taxon>
        <taxon>Pseudomonadota</taxon>
        <taxon>Gammaproteobacteria</taxon>
        <taxon>Alteromonadales</taxon>
        <taxon>Alteromonadaceae</taxon>
        <taxon>Lacimicrobium</taxon>
    </lineage>
</organism>
<feature type="domain" description="PhnA protein N-terminal proteobacterial" evidence="1">
    <location>
        <begin position="6"/>
        <end position="52"/>
    </location>
</feature>
<dbReference type="OrthoDB" id="9810131at2"/>
<dbReference type="RefSeq" id="WP_062480113.1">
    <property type="nucleotide sequence ID" value="NZ_CP013650.1"/>
</dbReference>
<dbReference type="PANTHER" id="PTHR30305">
    <property type="entry name" value="PROTEIN YJDM-RELATED"/>
    <property type="match status" value="1"/>
</dbReference>
<protein>
    <submittedName>
        <fullName evidence="2">PhnA domain protein</fullName>
    </submittedName>
</protein>
<dbReference type="KEGG" id="lal:AT746_10600"/>
<dbReference type="PANTHER" id="PTHR30305:SF3">
    <property type="entry name" value="PROTEIN YJDM"/>
    <property type="match status" value="1"/>
</dbReference>
<evidence type="ECO:0000259" key="1">
    <source>
        <dbReference type="SMART" id="SM00782"/>
    </source>
</evidence>
<dbReference type="SMART" id="SM00782">
    <property type="entry name" value="PhnA_Zn_Ribbon"/>
    <property type="match status" value="1"/>
</dbReference>
<name>A0A0U3B0P4_9ALTE</name>
<dbReference type="Pfam" id="PF03831">
    <property type="entry name" value="YjdM"/>
    <property type="match status" value="1"/>
</dbReference>
<dbReference type="Proteomes" id="UP000068447">
    <property type="component" value="Chromosome"/>
</dbReference>
<dbReference type="AlphaFoldDB" id="A0A0U3B0P4"/>
<dbReference type="InterPro" id="IPR013988">
    <property type="entry name" value="YjdM_C"/>
</dbReference>
<accession>A0A0U3B0P4</accession>
<gene>
    <name evidence="2" type="ORF">AT746_10600</name>
</gene>
<dbReference type="InterPro" id="IPR013991">
    <property type="entry name" value="PhnaA_N_proteobac"/>
</dbReference>
<dbReference type="EMBL" id="CP013650">
    <property type="protein sequence ID" value="ALS98672.1"/>
    <property type="molecule type" value="Genomic_DNA"/>
</dbReference>
<sequence length="187" mass="20459">MSLQQALSERAGDSCELCNSPDGLVPVAVPPAEQPGPDNHVLLCSSCREQFEGETEVEPNHWRCLNDSMWSQVPAVQVVAWRMLKRLSAEIWAQDLLDMLYLEPDTLAWAQAGDDSDRQPTMDSNGTVLSTGDNVTLIKDLDVKGAGFTAKRGTAVRGISLTDNPRHVEGKVNGVRIVLIADYLKKS</sequence>
<keyword evidence="3" id="KW-1185">Reference proteome</keyword>
<dbReference type="STRING" id="1526571.AT746_10600"/>
<evidence type="ECO:0000313" key="3">
    <source>
        <dbReference type="Proteomes" id="UP000068447"/>
    </source>
</evidence>
<reference evidence="2 3" key="1">
    <citation type="submission" date="2015-12" db="EMBL/GenBank/DDBJ databases">
        <title>Complete genome of Lacimicrobium alkaliphilum KCTC 32984.</title>
        <authorList>
            <person name="Kim S.-G."/>
            <person name="Lee Y.-J."/>
        </authorList>
    </citation>
    <scope>NUCLEOTIDE SEQUENCE [LARGE SCALE GENOMIC DNA]</scope>
    <source>
        <strain evidence="2 3">YelD216</strain>
    </source>
</reference>
<dbReference type="SUPFAM" id="SSF82057">
    <property type="entry name" value="Prokaryotic SH3-related domain"/>
    <property type="match status" value="1"/>
</dbReference>
<proteinExistence type="predicted"/>
<dbReference type="Gene3D" id="2.30.30.40">
    <property type="entry name" value="SH3 Domains"/>
    <property type="match status" value="1"/>
</dbReference>
<evidence type="ECO:0000313" key="2">
    <source>
        <dbReference type="EMBL" id="ALS98672.1"/>
    </source>
</evidence>